<gene>
    <name evidence="4" type="ORF">MPRM_37610</name>
</gene>
<feature type="compositionally biased region" description="Basic and acidic residues" evidence="1">
    <location>
        <begin position="510"/>
        <end position="534"/>
    </location>
</feature>
<dbReference type="EMBL" id="AP022614">
    <property type="protein sequence ID" value="BBZ46480.1"/>
    <property type="molecule type" value="Genomic_DNA"/>
</dbReference>
<feature type="transmembrane region" description="Helical" evidence="2">
    <location>
        <begin position="7"/>
        <end position="27"/>
    </location>
</feature>
<evidence type="ECO:0000313" key="5">
    <source>
        <dbReference type="Proteomes" id="UP000467105"/>
    </source>
</evidence>
<name>A0A7I7YXK2_9MYCO</name>
<evidence type="ECO:0000313" key="4">
    <source>
        <dbReference type="EMBL" id="BBZ46480.1"/>
    </source>
</evidence>
<proteinExistence type="predicted"/>
<feature type="region of interest" description="Disordered" evidence="1">
    <location>
        <begin position="411"/>
        <end position="464"/>
    </location>
</feature>
<feature type="transmembrane region" description="Helical" evidence="2">
    <location>
        <begin position="39"/>
        <end position="57"/>
    </location>
</feature>
<organism evidence="4 5">
    <name type="scientific">Mycobacterium parmense</name>
    <dbReference type="NCBI Taxonomy" id="185642"/>
    <lineage>
        <taxon>Bacteria</taxon>
        <taxon>Bacillati</taxon>
        <taxon>Actinomycetota</taxon>
        <taxon>Actinomycetes</taxon>
        <taxon>Mycobacteriales</taxon>
        <taxon>Mycobacteriaceae</taxon>
        <taxon>Mycobacterium</taxon>
        <taxon>Mycobacterium simiae complex</taxon>
    </lineage>
</organism>
<keyword evidence="2" id="KW-0812">Transmembrane</keyword>
<feature type="transmembrane region" description="Helical" evidence="2">
    <location>
        <begin position="133"/>
        <end position="154"/>
    </location>
</feature>
<evidence type="ECO:0000256" key="2">
    <source>
        <dbReference type="SAM" id="Phobius"/>
    </source>
</evidence>
<evidence type="ECO:0000256" key="1">
    <source>
        <dbReference type="SAM" id="MobiDB-lite"/>
    </source>
</evidence>
<sequence length="909" mass="99625">MVLRRALIAAVWTSVAYLCLVAAFSWVPPVWWFGRPGSVATEIVVGAGLTAVCVSSYRTQDRERPGARPAGVMAILLTSSAALAFSSFSRCHDPKNLPFVSAIVWALGTVRGRSQGYSAANGCPRVTPVALDIAAIAGSFVLYVGLIAIFVSVFSTEVDRMRVQVARSVTAVVDFDNDSRSLVTAVARAVRKDKSQLALIVSRGQLNAVRDLRAEGARVIVTDLDKLGSLELLPLWKKTRQLYLLTASPTTNLHRLAAIEARLRAVTNKQRLPLIVRIDDPWQAESWRAQRLGGSDPLWGASALGIYEVTAERLLDRIIATGQTTRVITCGTSGLTLALCADLRRRQIERGYYTAPNAPELPSLTIVAKNADEYRKDIDVYHRALGYSATDQWLTAVNELPAFASLVGVIKPEDDGGPAKDGEAGARRGDKAQTQPPDGEPATGRARAGADEGDTNGSKGLHRRARTLTQAWKLIALRASQRWQTPSRPAAADQNGPAVSAVTTGEVTAHGDGHRAADEPGHAPTEHRAQDALESHSPPGPDTENHGAAVIFALPAGQAQIDAMLGTRLAARFPTMPIFVQDPKIDPRQDTIAPLAGQLHTFRLAMNVPYGRGHDPWERAAMLIHERYAAQAGHDSDVTKPWAELDEFYRGSNRRVVRNTLWMVEKIARHTWDAYGTAPDEPVSAELTQAAPLQRLAVIGFDRDTAMAMAEAEHEDWARYLRRYGWRYGPTRDNTRKRRPDLVPWATLVSRSPEKVDGALDFLATTLYSLRELGLRSRPLWQRYRRIGDVTAKRHIRGWTWTTRSGEAMRARAGDWEVTDGDGSSWPLRNKAFRSSYAHLGENRWRPKADVFARAARDGEIVGTVLGQSVATASDWVVEGCQGERWVVPGDEFARHYQPSNPDATPAGG</sequence>
<protein>
    <recommendedName>
        <fullName evidence="3">Ryanodine receptor Ryr domain-containing protein</fullName>
    </recommendedName>
</protein>
<dbReference type="AlphaFoldDB" id="A0A7I7YXK2"/>
<dbReference type="InterPro" id="IPR003032">
    <property type="entry name" value="Ryanodine_rcpt"/>
</dbReference>
<dbReference type="Pfam" id="PF02026">
    <property type="entry name" value="RyR"/>
    <property type="match status" value="1"/>
</dbReference>
<reference evidence="4 5" key="1">
    <citation type="journal article" date="2019" name="Emerg. Microbes Infect.">
        <title>Comprehensive subspecies identification of 175 nontuberculous mycobacteria species based on 7547 genomic profiles.</title>
        <authorList>
            <person name="Matsumoto Y."/>
            <person name="Kinjo T."/>
            <person name="Motooka D."/>
            <person name="Nabeya D."/>
            <person name="Jung N."/>
            <person name="Uechi K."/>
            <person name="Horii T."/>
            <person name="Iida T."/>
            <person name="Fujita J."/>
            <person name="Nakamura S."/>
        </authorList>
    </citation>
    <scope>NUCLEOTIDE SEQUENCE [LARGE SCALE GENOMIC DNA]</scope>
    <source>
        <strain evidence="4 5">JCM 14742</strain>
    </source>
</reference>
<accession>A0A7I7YXK2</accession>
<keyword evidence="5" id="KW-1185">Reference proteome</keyword>
<feature type="region of interest" description="Disordered" evidence="1">
    <location>
        <begin position="510"/>
        <end position="546"/>
    </location>
</feature>
<keyword evidence="2" id="KW-1133">Transmembrane helix</keyword>
<feature type="compositionally biased region" description="Basic and acidic residues" evidence="1">
    <location>
        <begin position="411"/>
        <end position="431"/>
    </location>
</feature>
<feature type="domain" description="Ryanodine receptor Ryr" evidence="3">
    <location>
        <begin position="706"/>
        <end position="752"/>
    </location>
</feature>
<dbReference type="Gene3D" id="6.20.350.10">
    <property type="match status" value="1"/>
</dbReference>
<keyword evidence="2" id="KW-0472">Membrane</keyword>
<dbReference type="Proteomes" id="UP000467105">
    <property type="component" value="Chromosome"/>
</dbReference>
<evidence type="ECO:0000259" key="3">
    <source>
        <dbReference type="Pfam" id="PF02026"/>
    </source>
</evidence>